<reference evidence="6 7" key="2">
    <citation type="journal article" date="2019" name="Nat. Med.">
        <title>A library of human gut bacterial isolates paired with longitudinal multiomics data enables mechanistic microbiome research.</title>
        <authorList>
            <person name="Poyet M."/>
            <person name="Groussin M."/>
            <person name="Gibbons S.M."/>
            <person name="Avila-Pacheco J."/>
            <person name="Jiang X."/>
            <person name="Kearney S.M."/>
            <person name="Perrotta A.R."/>
            <person name="Berdy B."/>
            <person name="Zhao S."/>
            <person name="Lieberman T.D."/>
            <person name="Swanson P.K."/>
            <person name="Smith M."/>
            <person name="Roesemann S."/>
            <person name="Alexander J.E."/>
            <person name="Rich S.A."/>
            <person name="Livny J."/>
            <person name="Vlamakis H."/>
            <person name="Clish C."/>
            <person name="Bullock K."/>
            <person name="Deik A."/>
            <person name="Scott J."/>
            <person name="Pierce K.A."/>
            <person name="Xavier R.J."/>
            <person name="Alm E.J."/>
        </authorList>
    </citation>
    <scope>NUCLEOTIDE SEQUENCE [LARGE SCALE GENOMIC DNA]</scope>
    <source>
        <strain evidence="4 7">BIOML-A2</strain>
        <strain evidence="3 6">BIOML-A6</strain>
    </source>
</reference>
<evidence type="ECO:0000256" key="1">
    <source>
        <dbReference type="SAM" id="Phobius"/>
    </source>
</evidence>
<proteinExistence type="predicted"/>
<organism evidence="2 5">
    <name type="scientific">Bacteroides finegoldii</name>
    <dbReference type="NCBI Taxonomy" id="338188"/>
    <lineage>
        <taxon>Bacteria</taxon>
        <taxon>Pseudomonadati</taxon>
        <taxon>Bacteroidota</taxon>
        <taxon>Bacteroidia</taxon>
        <taxon>Bacteroidales</taxon>
        <taxon>Bacteroidaceae</taxon>
        <taxon>Bacteroides</taxon>
    </lineage>
</organism>
<name>A0A173Y6C8_9BACE</name>
<evidence type="ECO:0000313" key="7">
    <source>
        <dbReference type="Proteomes" id="UP000440198"/>
    </source>
</evidence>
<reference evidence="2 5" key="1">
    <citation type="submission" date="2015-09" db="EMBL/GenBank/DDBJ databases">
        <authorList>
            <consortium name="Pathogen Informatics"/>
        </authorList>
    </citation>
    <scope>NUCLEOTIDE SEQUENCE [LARGE SCALE GENOMIC DNA]</scope>
    <source>
        <strain evidence="2 5">2789STDY5608840</strain>
    </source>
</reference>
<dbReference type="Proteomes" id="UP000421791">
    <property type="component" value="Unassembled WGS sequence"/>
</dbReference>
<protein>
    <submittedName>
        <fullName evidence="3">DUF5056 domain-containing protein</fullName>
    </submittedName>
</protein>
<keyword evidence="1" id="KW-1133">Transmembrane helix</keyword>
<gene>
    <name evidence="2" type="ORF">ERS852397_00510</name>
    <name evidence="4" type="ORF">F2Z09_00890</name>
    <name evidence="3" type="ORF">F2Z22_00510</name>
</gene>
<keyword evidence="1" id="KW-0472">Membrane</keyword>
<dbReference type="AlphaFoldDB" id="A0A173Y6C8"/>
<sequence length="110" mass="12311">MTKIENDEKLLKDFFTANKQEIADNGFSRRVMHRLPDRSNWLARIWNAAVVVAGAVLFIWMGGLEAAWGTIREVFISMINQGTAELDPKSIIIASVVLVFMATRKVASMA</sequence>
<dbReference type="Proteomes" id="UP000440198">
    <property type="component" value="Unassembled WGS sequence"/>
</dbReference>
<evidence type="ECO:0000313" key="5">
    <source>
        <dbReference type="Proteomes" id="UP000095517"/>
    </source>
</evidence>
<feature type="transmembrane region" description="Helical" evidence="1">
    <location>
        <begin position="90"/>
        <end position="107"/>
    </location>
</feature>
<dbReference type="GeneID" id="92988941"/>
<dbReference type="STRING" id="338188.ERS852397_00510"/>
<dbReference type="EMBL" id="VWAK01000001">
    <property type="protein sequence ID" value="KAA5233136.1"/>
    <property type="molecule type" value="Genomic_DNA"/>
</dbReference>
<evidence type="ECO:0000313" key="6">
    <source>
        <dbReference type="Proteomes" id="UP000421791"/>
    </source>
</evidence>
<accession>A0A173Y6C8</accession>
<evidence type="ECO:0000313" key="2">
    <source>
        <dbReference type="EMBL" id="CUN59464.1"/>
    </source>
</evidence>
<dbReference type="Pfam" id="PF16479">
    <property type="entry name" value="DUF5056"/>
    <property type="match status" value="1"/>
</dbReference>
<keyword evidence="1" id="KW-0812">Transmembrane</keyword>
<keyword evidence="7" id="KW-1185">Reference proteome</keyword>
<dbReference type="RefSeq" id="WP_007751613.1">
    <property type="nucleotide sequence ID" value="NZ_CABIXA010000002.1"/>
</dbReference>
<dbReference type="InterPro" id="IPR032129">
    <property type="entry name" value="DUF5056"/>
</dbReference>
<feature type="transmembrane region" description="Helical" evidence="1">
    <location>
        <begin position="41"/>
        <end position="61"/>
    </location>
</feature>
<evidence type="ECO:0000313" key="3">
    <source>
        <dbReference type="EMBL" id="KAA5233136.1"/>
    </source>
</evidence>
<dbReference type="EMBL" id="CYZH01000002">
    <property type="protein sequence ID" value="CUN59464.1"/>
    <property type="molecule type" value="Genomic_DNA"/>
</dbReference>
<dbReference type="Proteomes" id="UP000095517">
    <property type="component" value="Unassembled WGS sequence"/>
</dbReference>
<evidence type="ECO:0000313" key="4">
    <source>
        <dbReference type="EMBL" id="KAA5260308.1"/>
    </source>
</evidence>
<dbReference type="EMBL" id="VWAG01000001">
    <property type="protein sequence ID" value="KAA5260308.1"/>
    <property type="molecule type" value="Genomic_DNA"/>
</dbReference>